<organism evidence="2">
    <name type="scientific">marine sediment metagenome</name>
    <dbReference type="NCBI Taxonomy" id="412755"/>
    <lineage>
        <taxon>unclassified sequences</taxon>
        <taxon>metagenomes</taxon>
        <taxon>ecological metagenomes</taxon>
    </lineage>
</organism>
<evidence type="ECO:0000259" key="1">
    <source>
        <dbReference type="Pfam" id="PF00535"/>
    </source>
</evidence>
<sequence length="243" mass="28066">MRCSIVLATRNKAEYLKRTLRSIKRQDVPFEYEVIVVDDGSTDQTREVCKRAGVRYIKLENAIYRNPAAARNVGYRVATGKIIIAQSDEVIHHTPNTIELLCSRLKQGEFLLATVYNYIVKTQQRKAMYTGKRNKRPFFFLGSLWRKDLYAVGGNDEEFTKPGYDDDWFADCLIRGLGLRPRFTDAVVGHHQDHPRPQGLSHKVLPSKRLWEQKRKAGVFVATGGPWKLNETVAEWWERCHSI</sequence>
<feature type="domain" description="Glycosyltransferase 2-like" evidence="1">
    <location>
        <begin position="4"/>
        <end position="146"/>
    </location>
</feature>
<gene>
    <name evidence="2" type="ORF">LCGC14_2302340</name>
</gene>
<dbReference type="InterPro" id="IPR050834">
    <property type="entry name" value="Glycosyltransf_2"/>
</dbReference>
<dbReference type="InterPro" id="IPR029044">
    <property type="entry name" value="Nucleotide-diphossugar_trans"/>
</dbReference>
<evidence type="ECO:0000313" key="2">
    <source>
        <dbReference type="EMBL" id="KKL50754.1"/>
    </source>
</evidence>
<name>A0A0F9CNN0_9ZZZZ</name>
<dbReference type="Gene3D" id="3.90.550.10">
    <property type="entry name" value="Spore Coat Polysaccharide Biosynthesis Protein SpsA, Chain A"/>
    <property type="match status" value="1"/>
</dbReference>
<protein>
    <recommendedName>
        <fullName evidence="1">Glycosyltransferase 2-like domain-containing protein</fullName>
    </recommendedName>
</protein>
<dbReference type="EMBL" id="LAZR01032484">
    <property type="protein sequence ID" value="KKL50754.1"/>
    <property type="molecule type" value="Genomic_DNA"/>
</dbReference>
<reference evidence="2" key="1">
    <citation type="journal article" date="2015" name="Nature">
        <title>Complex archaea that bridge the gap between prokaryotes and eukaryotes.</title>
        <authorList>
            <person name="Spang A."/>
            <person name="Saw J.H."/>
            <person name="Jorgensen S.L."/>
            <person name="Zaremba-Niedzwiedzka K."/>
            <person name="Martijn J."/>
            <person name="Lind A.E."/>
            <person name="van Eijk R."/>
            <person name="Schleper C."/>
            <person name="Guy L."/>
            <person name="Ettema T.J."/>
        </authorList>
    </citation>
    <scope>NUCLEOTIDE SEQUENCE</scope>
</reference>
<dbReference type="Pfam" id="PF00535">
    <property type="entry name" value="Glycos_transf_2"/>
    <property type="match status" value="1"/>
</dbReference>
<dbReference type="PANTHER" id="PTHR43685:SF3">
    <property type="entry name" value="SLR2126 PROTEIN"/>
    <property type="match status" value="1"/>
</dbReference>
<dbReference type="AlphaFoldDB" id="A0A0F9CNN0"/>
<accession>A0A0F9CNN0</accession>
<dbReference type="SUPFAM" id="SSF53448">
    <property type="entry name" value="Nucleotide-diphospho-sugar transferases"/>
    <property type="match status" value="1"/>
</dbReference>
<dbReference type="InterPro" id="IPR001173">
    <property type="entry name" value="Glyco_trans_2-like"/>
</dbReference>
<comment type="caution">
    <text evidence="2">The sequence shown here is derived from an EMBL/GenBank/DDBJ whole genome shotgun (WGS) entry which is preliminary data.</text>
</comment>
<dbReference type="PANTHER" id="PTHR43685">
    <property type="entry name" value="GLYCOSYLTRANSFERASE"/>
    <property type="match status" value="1"/>
</dbReference>
<dbReference type="CDD" id="cd00761">
    <property type="entry name" value="Glyco_tranf_GTA_type"/>
    <property type="match status" value="1"/>
</dbReference>
<feature type="non-terminal residue" evidence="2">
    <location>
        <position position="243"/>
    </location>
</feature>
<proteinExistence type="predicted"/>